<dbReference type="InterPro" id="IPR002182">
    <property type="entry name" value="NB-ARC"/>
</dbReference>
<dbReference type="OrthoDB" id="2016095at2759"/>
<dbReference type="InterPro" id="IPR008808">
    <property type="entry name" value="Powdery_mildew-R_dom"/>
</dbReference>
<dbReference type="PANTHER" id="PTHR36766">
    <property type="entry name" value="PLANT BROAD-SPECTRUM MILDEW RESISTANCE PROTEIN RPW8"/>
    <property type="match status" value="1"/>
</dbReference>
<dbReference type="Pfam" id="PF00931">
    <property type="entry name" value="NB-ARC"/>
    <property type="match status" value="1"/>
</dbReference>
<gene>
    <name evidence="4" type="ORF">Acr_09g0003220</name>
</gene>
<evidence type="ECO:0000313" key="5">
    <source>
        <dbReference type="Proteomes" id="UP000585474"/>
    </source>
</evidence>
<dbReference type="EMBL" id="BJWL01000009">
    <property type="protein sequence ID" value="GFY93876.1"/>
    <property type="molecule type" value="Genomic_DNA"/>
</dbReference>
<dbReference type="AlphaFoldDB" id="A0A7J0F626"/>
<keyword evidence="2" id="KW-0611">Plant defense</keyword>
<dbReference type="SUPFAM" id="SSF52540">
    <property type="entry name" value="P-loop containing nucleoside triphosphate hydrolases"/>
    <property type="match status" value="1"/>
</dbReference>
<name>A0A7J0F626_9ERIC</name>
<evidence type="ECO:0000259" key="3">
    <source>
        <dbReference type="PROSITE" id="PS51153"/>
    </source>
</evidence>
<organism evidence="4 5">
    <name type="scientific">Actinidia rufa</name>
    <dbReference type="NCBI Taxonomy" id="165716"/>
    <lineage>
        <taxon>Eukaryota</taxon>
        <taxon>Viridiplantae</taxon>
        <taxon>Streptophyta</taxon>
        <taxon>Embryophyta</taxon>
        <taxon>Tracheophyta</taxon>
        <taxon>Spermatophyta</taxon>
        <taxon>Magnoliopsida</taxon>
        <taxon>eudicotyledons</taxon>
        <taxon>Gunneridae</taxon>
        <taxon>Pentapetalae</taxon>
        <taxon>asterids</taxon>
        <taxon>Ericales</taxon>
        <taxon>Actinidiaceae</taxon>
        <taxon>Actinidia</taxon>
    </lineage>
</organism>
<dbReference type="Proteomes" id="UP000585474">
    <property type="component" value="Unassembled WGS sequence"/>
</dbReference>
<comment type="similarity">
    <text evidence="1">Belongs to the disease resistance NB-LRR family.</text>
</comment>
<accession>A0A7J0F626</accession>
<protein>
    <recommendedName>
        <fullName evidence="3">RPW8 domain-containing protein</fullName>
    </recommendedName>
</protein>
<dbReference type="InterPro" id="IPR027417">
    <property type="entry name" value="P-loop_NTPase"/>
</dbReference>
<dbReference type="GO" id="GO:0043531">
    <property type="term" value="F:ADP binding"/>
    <property type="evidence" value="ECO:0007669"/>
    <property type="project" value="InterPro"/>
</dbReference>
<evidence type="ECO:0000256" key="1">
    <source>
        <dbReference type="ARBA" id="ARBA00008894"/>
    </source>
</evidence>
<dbReference type="Gene3D" id="3.40.50.300">
    <property type="entry name" value="P-loop containing nucleotide triphosphate hydrolases"/>
    <property type="match status" value="1"/>
</dbReference>
<dbReference type="PANTHER" id="PTHR36766:SF3">
    <property type="entry name" value="RPW8 DOMAIN-CONTAINING PROTEIN"/>
    <property type="match status" value="1"/>
</dbReference>
<evidence type="ECO:0000313" key="4">
    <source>
        <dbReference type="EMBL" id="GFY93876.1"/>
    </source>
</evidence>
<evidence type="ECO:0000256" key="2">
    <source>
        <dbReference type="ARBA" id="ARBA00022821"/>
    </source>
</evidence>
<feature type="domain" description="RPW8" evidence="3">
    <location>
        <begin position="1"/>
        <end position="83"/>
    </location>
</feature>
<comment type="caution">
    <text evidence="4">The sequence shown here is derived from an EMBL/GenBank/DDBJ whole genome shotgun (WGS) entry which is preliminary data.</text>
</comment>
<proteinExistence type="inferred from homology"/>
<reference evidence="4 5" key="1">
    <citation type="submission" date="2019-07" db="EMBL/GenBank/DDBJ databases">
        <title>De Novo Assembly of kiwifruit Actinidia rufa.</title>
        <authorList>
            <person name="Sugita-Konishi S."/>
            <person name="Sato K."/>
            <person name="Mori E."/>
            <person name="Abe Y."/>
            <person name="Kisaki G."/>
            <person name="Hamano K."/>
            <person name="Suezawa K."/>
            <person name="Otani M."/>
            <person name="Fukuda T."/>
            <person name="Manabe T."/>
            <person name="Gomi K."/>
            <person name="Tabuchi M."/>
            <person name="Akimitsu K."/>
            <person name="Kataoka I."/>
        </authorList>
    </citation>
    <scope>NUCLEOTIDE SEQUENCE [LARGE SCALE GENOMIC DNA]</scope>
    <source>
        <strain evidence="5">cv. Fuchu</strain>
    </source>
</reference>
<dbReference type="GO" id="GO:0006952">
    <property type="term" value="P:defense response"/>
    <property type="evidence" value="ECO:0007669"/>
    <property type="project" value="UniProtKB-KW"/>
</dbReference>
<dbReference type="PROSITE" id="PS51153">
    <property type="entry name" value="RPW8"/>
    <property type="match status" value="1"/>
</dbReference>
<sequence length="142" mass="15733">MFTDRLQGGQSLVLKCAKVRGWNYCAKYLYARKLMALEKSLLKFFQIEAAAQSYRDNKNVLVVVKSMDSKLDRMGTMGGFGGCCDVPSVRDFVVGFDEPLRELKLKILEGQEQVVVISAPGGCGKTTLAKMVCHDPQIKGTF</sequence>
<keyword evidence="5" id="KW-1185">Reference proteome</keyword>
<dbReference type="Pfam" id="PF05659">
    <property type="entry name" value="RPW8"/>
    <property type="match status" value="1"/>
</dbReference>